<dbReference type="PROSITE" id="PS50943">
    <property type="entry name" value="HTH_CROC1"/>
    <property type="match status" value="1"/>
</dbReference>
<comment type="caution">
    <text evidence="3">The sequence shown here is derived from an EMBL/GenBank/DDBJ whole genome shotgun (WGS) entry which is preliminary data.</text>
</comment>
<dbReference type="Proteomes" id="UP001589750">
    <property type="component" value="Unassembled WGS sequence"/>
</dbReference>
<evidence type="ECO:0000256" key="1">
    <source>
        <dbReference type="ARBA" id="ARBA00007227"/>
    </source>
</evidence>
<keyword evidence="4" id="KW-1185">Reference proteome</keyword>
<protein>
    <submittedName>
        <fullName evidence="3">Helix-turn-helix domain-containing protein</fullName>
    </submittedName>
</protein>
<comment type="similarity">
    <text evidence="1">Belongs to the short-chain fatty acyl-CoA assimilation regulator (ScfR) family.</text>
</comment>
<proteinExistence type="inferred from homology"/>
<dbReference type="InterPro" id="IPR010359">
    <property type="entry name" value="IrrE_HExxH"/>
</dbReference>
<dbReference type="Pfam" id="PF01381">
    <property type="entry name" value="HTH_3"/>
    <property type="match status" value="1"/>
</dbReference>
<dbReference type="InterPro" id="IPR010982">
    <property type="entry name" value="Lambda_DNA-bd_dom_sf"/>
</dbReference>
<dbReference type="EMBL" id="JBHMDG010000012">
    <property type="protein sequence ID" value="MFB9313588.1"/>
    <property type="molecule type" value="Genomic_DNA"/>
</dbReference>
<reference evidence="3 4" key="1">
    <citation type="submission" date="2024-09" db="EMBL/GenBank/DDBJ databases">
        <authorList>
            <person name="Sun Q."/>
            <person name="Mori K."/>
        </authorList>
    </citation>
    <scope>NUCLEOTIDE SEQUENCE [LARGE SCALE GENOMIC DNA]</scope>
    <source>
        <strain evidence="3 4">JCM 9626</strain>
    </source>
</reference>
<evidence type="ECO:0000313" key="4">
    <source>
        <dbReference type="Proteomes" id="UP001589750"/>
    </source>
</evidence>
<dbReference type="PANTHER" id="PTHR43236:SF1">
    <property type="entry name" value="BLL7220 PROTEIN"/>
    <property type="match status" value="1"/>
</dbReference>
<dbReference type="Gene3D" id="1.10.10.2910">
    <property type="match status" value="1"/>
</dbReference>
<organism evidence="3 4">
    <name type="scientific">Nocardioides plantarum</name>
    <dbReference type="NCBI Taxonomy" id="29299"/>
    <lineage>
        <taxon>Bacteria</taxon>
        <taxon>Bacillati</taxon>
        <taxon>Actinomycetota</taxon>
        <taxon>Actinomycetes</taxon>
        <taxon>Propionibacteriales</taxon>
        <taxon>Nocardioidaceae</taxon>
        <taxon>Nocardioides</taxon>
    </lineage>
</organism>
<accession>A0ABV5KBZ6</accession>
<dbReference type="InterPro" id="IPR001387">
    <property type="entry name" value="Cro/C1-type_HTH"/>
</dbReference>
<dbReference type="Gene3D" id="1.10.260.40">
    <property type="entry name" value="lambda repressor-like DNA-binding domains"/>
    <property type="match status" value="1"/>
</dbReference>
<dbReference type="CDD" id="cd00093">
    <property type="entry name" value="HTH_XRE"/>
    <property type="match status" value="1"/>
</dbReference>
<feature type="domain" description="HTH cro/C1-type" evidence="2">
    <location>
        <begin position="13"/>
        <end position="68"/>
    </location>
</feature>
<name>A0ABV5KBZ6_9ACTN</name>
<evidence type="ECO:0000259" key="2">
    <source>
        <dbReference type="PROSITE" id="PS50943"/>
    </source>
</evidence>
<gene>
    <name evidence="3" type="ORF">ACFFRI_11095</name>
</gene>
<dbReference type="SUPFAM" id="SSF47413">
    <property type="entry name" value="lambda repressor-like DNA-binding domains"/>
    <property type="match status" value="1"/>
</dbReference>
<dbReference type="SMART" id="SM00530">
    <property type="entry name" value="HTH_XRE"/>
    <property type="match status" value="1"/>
</dbReference>
<dbReference type="RefSeq" id="WP_140007805.1">
    <property type="nucleotide sequence ID" value="NZ_JBHMDG010000012.1"/>
</dbReference>
<evidence type="ECO:0000313" key="3">
    <source>
        <dbReference type="EMBL" id="MFB9313588.1"/>
    </source>
</evidence>
<dbReference type="Pfam" id="PF06114">
    <property type="entry name" value="Peptidase_M78"/>
    <property type="match status" value="1"/>
</dbReference>
<dbReference type="PANTHER" id="PTHR43236">
    <property type="entry name" value="ANTITOXIN HIGA1"/>
    <property type="match status" value="1"/>
</dbReference>
<dbReference type="InterPro" id="IPR052345">
    <property type="entry name" value="Rad_response_metalloprotease"/>
</dbReference>
<sequence>MAHPDAAALGVRIREARVRADLSQEELASRVGFSGHSVVAKIETGVRKVSALELSDIAAAIGIHMIEFFEEPAPAIVSHRESRTPGATDSTVDARLALLAREVEFVDSLDGGDGLGLERGPQEQSAPTTVKEAESLAATARALLGLDSLEPIPHLVEVVGRVGLIAFSADVGKDLADAGTVLLRSGAVAFVNSHSNVGRRRLALAHELGHYLCADDYVIDWRVDLYEPKTAPIEALLDRFARALLLPADALEEAWASRLEEHGPRRAAAWVAHHYRVDMATLARRLRETGLADHQTAGIVRSHRTTRSDIVELDLYVPAEEMAGTTVPRSYEKAVLLLLEHERISRERALDLLQGTLGDDDLPAPRTRRDGEIWKYVY</sequence>